<dbReference type="SUPFAM" id="SSF56954">
    <property type="entry name" value="Outer membrane efflux proteins (OEP)"/>
    <property type="match status" value="1"/>
</dbReference>
<keyword evidence="4" id="KW-1134">Transmembrane beta strand</keyword>
<evidence type="ECO:0000313" key="11">
    <source>
        <dbReference type="Proteomes" id="UP000606003"/>
    </source>
</evidence>
<feature type="region of interest" description="Disordered" evidence="8">
    <location>
        <begin position="21"/>
        <end position="44"/>
    </location>
</feature>
<accession>A0ABR8JPK4</accession>
<gene>
    <name evidence="10" type="ORF">IC234_07195</name>
</gene>
<dbReference type="InterPro" id="IPR003423">
    <property type="entry name" value="OMP_efflux"/>
</dbReference>
<organism evidence="10 11">
    <name type="scientific">Hymenobacter armeniacus</name>
    <dbReference type="NCBI Taxonomy" id="2771358"/>
    <lineage>
        <taxon>Bacteria</taxon>
        <taxon>Pseudomonadati</taxon>
        <taxon>Bacteroidota</taxon>
        <taxon>Cytophagia</taxon>
        <taxon>Cytophagales</taxon>
        <taxon>Hymenobacteraceae</taxon>
        <taxon>Hymenobacter</taxon>
    </lineage>
</organism>
<keyword evidence="3" id="KW-0813">Transport</keyword>
<evidence type="ECO:0000313" key="10">
    <source>
        <dbReference type="EMBL" id="MBD2721909.1"/>
    </source>
</evidence>
<dbReference type="RefSeq" id="WP_190923170.1">
    <property type="nucleotide sequence ID" value="NZ_JACXAC010000002.1"/>
</dbReference>
<dbReference type="EMBL" id="JACXAC010000002">
    <property type="protein sequence ID" value="MBD2721909.1"/>
    <property type="molecule type" value="Genomic_DNA"/>
</dbReference>
<evidence type="ECO:0000256" key="5">
    <source>
        <dbReference type="ARBA" id="ARBA00022692"/>
    </source>
</evidence>
<dbReference type="Gene3D" id="1.20.1600.10">
    <property type="entry name" value="Outer membrane efflux proteins (OEP)"/>
    <property type="match status" value="1"/>
</dbReference>
<dbReference type="Pfam" id="PF02321">
    <property type="entry name" value="OEP"/>
    <property type="match status" value="2"/>
</dbReference>
<keyword evidence="11" id="KW-1185">Reference proteome</keyword>
<dbReference type="PANTHER" id="PTHR30026:SF20">
    <property type="entry name" value="OUTER MEMBRANE PROTEIN TOLC"/>
    <property type="match status" value="1"/>
</dbReference>
<evidence type="ECO:0000256" key="9">
    <source>
        <dbReference type="SAM" id="SignalP"/>
    </source>
</evidence>
<dbReference type="Proteomes" id="UP000606003">
    <property type="component" value="Unassembled WGS sequence"/>
</dbReference>
<evidence type="ECO:0000256" key="7">
    <source>
        <dbReference type="ARBA" id="ARBA00023237"/>
    </source>
</evidence>
<keyword evidence="9" id="KW-0732">Signal</keyword>
<dbReference type="InterPro" id="IPR051906">
    <property type="entry name" value="TolC-like"/>
</dbReference>
<feature type="signal peptide" evidence="9">
    <location>
        <begin position="1"/>
        <end position="18"/>
    </location>
</feature>
<evidence type="ECO:0000256" key="8">
    <source>
        <dbReference type="SAM" id="MobiDB-lite"/>
    </source>
</evidence>
<evidence type="ECO:0000256" key="2">
    <source>
        <dbReference type="ARBA" id="ARBA00007613"/>
    </source>
</evidence>
<comment type="subcellular location">
    <subcellularLocation>
        <location evidence="1">Cell outer membrane</location>
    </subcellularLocation>
</comment>
<evidence type="ECO:0000256" key="4">
    <source>
        <dbReference type="ARBA" id="ARBA00022452"/>
    </source>
</evidence>
<evidence type="ECO:0000256" key="6">
    <source>
        <dbReference type="ARBA" id="ARBA00023136"/>
    </source>
</evidence>
<comment type="similarity">
    <text evidence="2">Belongs to the outer membrane factor (OMF) (TC 1.B.17) family.</text>
</comment>
<protein>
    <submittedName>
        <fullName evidence="10">TolC family protein</fullName>
    </submittedName>
</protein>
<feature type="chain" id="PRO_5045209526" evidence="9">
    <location>
        <begin position="19"/>
        <end position="468"/>
    </location>
</feature>
<keyword evidence="5" id="KW-0812">Transmembrane</keyword>
<reference evidence="10 11" key="1">
    <citation type="submission" date="2020-09" db="EMBL/GenBank/DDBJ databases">
        <authorList>
            <person name="Kim M.K."/>
        </authorList>
    </citation>
    <scope>NUCLEOTIDE SEQUENCE [LARGE SCALE GENOMIC DNA]</scope>
    <source>
        <strain evidence="10 11">BT189</strain>
    </source>
</reference>
<keyword evidence="7" id="KW-0998">Cell outer membrane</keyword>
<proteinExistence type="inferred from homology"/>
<dbReference type="PANTHER" id="PTHR30026">
    <property type="entry name" value="OUTER MEMBRANE PROTEIN TOLC"/>
    <property type="match status" value="1"/>
</dbReference>
<evidence type="ECO:0000256" key="1">
    <source>
        <dbReference type="ARBA" id="ARBA00004442"/>
    </source>
</evidence>
<comment type="caution">
    <text evidence="10">The sequence shown here is derived from an EMBL/GenBank/DDBJ whole genome shotgun (WGS) entry which is preliminary data.</text>
</comment>
<evidence type="ECO:0000256" key="3">
    <source>
        <dbReference type="ARBA" id="ARBA00022448"/>
    </source>
</evidence>
<name>A0ABR8JPK4_9BACT</name>
<keyword evidence="6" id="KW-0472">Membrane</keyword>
<sequence length="468" mass="51562">MKRLPLFFLVVAPLLGHAQVPKNSVPKGGVPTSRPRQLTKPASVAEAPPLSLQQAVAEALQHNFGILLARQDEAIAENNVTRGNAGQLPSLTGNLTRTFNNNNINQKFGENDPRIVNGATSNAFNTNVTLGWTVFDGFGMFIAYDRLKTLRQQQQQITRATVEETVETVTNAYYDVVRQAGKITSLEAALRIGQARIDLTQAQVDVGVAAKVEVLTARVDYNADRSLFLQQQQALSAAKIRLNNLLGRNTRTDFAPSDSLTVTRDLNEAAITEGIKTRNPRLAQARLGTEVATYDRRLARSARFPRIGLVSGYGLTRNINNAAFAGTVLTSSVNQVQGLNYGITASVPIFDGFNLRRQEQNARVVEEQSKISLDQVSLQLDADAATAFAQYQNFLQLLDLEEANIQLARQNVDIALERYRLGLLTPLALREAQRTQLDAETRLLDIRYSAKQAEIQLRRLSGDLVQAQ</sequence>